<sequence>MDTQTVRKATQEDRTMSAQNYELLPVEFLRSDSVTKAHRLPREITGDRVKSLQILSPRYQSRPERKLYKQTSLKGNDNKLLQPLLECRIANVYQKTEFKFLSPGLKPGIPYEASRLRRFFDAFHTANFPTVEFVLSKEPQLVVNAIEPKTGHNLFLTSILNPCKRTRRKLLNIILGRLEDLLDPGKQEDESTMCDKILSPRDNVTGRDCLAWTLYLGYTQEGLCLLNALISSVDFKKVDNFGDTYLHLAIQGQSVRLIKAVLRKMSEFFLPVNFVKNNFGQTPLDLARQTDNSELITLLMTAPTLVHCHRG</sequence>
<dbReference type="EMBL" id="CAXLJL010000157">
    <property type="protein sequence ID" value="CAL5133643.1"/>
    <property type="molecule type" value="Genomic_DNA"/>
</dbReference>
<accession>A0AAV2T8A5</accession>
<dbReference type="Gene3D" id="1.25.40.20">
    <property type="entry name" value="Ankyrin repeat-containing domain"/>
    <property type="match status" value="1"/>
</dbReference>
<name>A0AAV2T8A5_CALDB</name>
<dbReference type="Pfam" id="PF12796">
    <property type="entry name" value="Ank_2"/>
    <property type="match status" value="1"/>
</dbReference>
<dbReference type="InterPro" id="IPR036770">
    <property type="entry name" value="Ankyrin_rpt-contain_sf"/>
</dbReference>
<dbReference type="InterPro" id="IPR002110">
    <property type="entry name" value="Ankyrin_rpt"/>
</dbReference>
<gene>
    <name evidence="1" type="ORF">CDAUBV1_LOCUS6904</name>
</gene>
<evidence type="ECO:0000313" key="2">
    <source>
        <dbReference type="Proteomes" id="UP001497525"/>
    </source>
</evidence>
<protein>
    <submittedName>
        <fullName evidence="1">Uncharacterized protein</fullName>
    </submittedName>
</protein>
<organism evidence="1 2">
    <name type="scientific">Calicophoron daubneyi</name>
    <name type="common">Rumen fluke</name>
    <name type="synonym">Paramphistomum daubneyi</name>
    <dbReference type="NCBI Taxonomy" id="300641"/>
    <lineage>
        <taxon>Eukaryota</taxon>
        <taxon>Metazoa</taxon>
        <taxon>Spiralia</taxon>
        <taxon>Lophotrochozoa</taxon>
        <taxon>Platyhelminthes</taxon>
        <taxon>Trematoda</taxon>
        <taxon>Digenea</taxon>
        <taxon>Plagiorchiida</taxon>
        <taxon>Pronocephalata</taxon>
        <taxon>Paramphistomoidea</taxon>
        <taxon>Paramphistomidae</taxon>
        <taxon>Calicophoron</taxon>
    </lineage>
</organism>
<dbReference type="Proteomes" id="UP001497525">
    <property type="component" value="Unassembled WGS sequence"/>
</dbReference>
<comment type="caution">
    <text evidence="1">The sequence shown here is derived from an EMBL/GenBank/DDBJ whole genome shotgun (WGS) entry which is preliminary data.</text>
</comment>
<evidence type="ECO:0000313" key="1">
    <source>
        <dbReference type="EMBL" id="CAL5133643.1"/>
    </source>
</evidence>
<dbReference type="AlphaFoldDB" id="A0AAV2T8A5"/>
<proteinExistence type="predicted"/>
<dbReference type="SUPFAM" id="SSF48403">
    <property type="entry name" value="Ankyrin repeat"/>
    <property type="match status" value="1"/>
</dbReference>
<reference evidence="1" key="1">
    <citation type="submission" date="2024-06" db="EMBL/GenBank/DDBJ databases">
        <authorList>
            <person name="Liu X."/>
            <person name="Lenzi L."/>
            <person name="Haldenby T S."/>
            <person name="Uol C."/>
        </authorList>
    </citation>
    <scope>NUCLEOTIDE SEQUENCE</scope>
</reference>